<keyword evidence="3" id="KW-1185">Reference proteome</keyword>
<evidence type="ECO:0000313" key="3">
    <source>
        <dbReference type="Proteomes" id="UP000324897"/>
    </source>
</evidence>
<dbReference type="AlphaFoldDB" id="A0A5J9UBP2"/>
<dbReference type="PANTHER" id="PTHR34678:SF1">
    <property type="entry name" value="LARGE RIBOSOMAL SUBUNIT PROTEIN CL37"/>
    <property type="match status" value="1"/>
</dbReference>
<feature type="non-terminal residue" evidence="2">
    <location>
        <position position="1"/>
    </location>
</feature>
<dbReference type="GO" id="GO:0009535">
    <property type="term" value="C:chloroplast thylakoid membrane"/>
    <property type="evidence" value="ECO:0007669"/>
    <property type="project" value="TreeGrafter"/>
</dbReference>
<protein>
    <recommendedName>
        <fullName evidence="4">50S ribosomal protein 5, chloroplastic</fullName>
    </recommendedName>
</protein>
<dbReference type="InterPro" id="IPR040307">
    <property type="entry name" value="Ribosomal_cL37"/>
</dbReference>
<feature type="compositionally biased region" description="Basic and acidic residues" evidence="1">
    <location>
        <begin position="39"/>
        <end position="68"/>
    </location>
</feature>
<name>A0A5J9UBP2_9POAL</name>
<dbReference type="PANTHER" id="PTHR34678">
    <property type="entry name" value="50S RIBOSOMAL PROTEIN 5, CHLOROPLASTIC"/>
    <property type="match status" value="1"/>
</dbReference>
<dbReference type="Proteomes" id="UP000324897">
    <property type="component" value="Unassembled WGS sequence"/>
</dbReference>
<gene>
    <name evidence="2" type="ORF">EJB05_30495</name>
</gene>
<evidence type="ECO:0000256" key="1">
    <source>
        <dbReference type="SAM" id="MobiDB-lite"/>
    </source>
</evidence>
<dbReference type="OrthoDB" id="782293at2759"/>
<dbReference type="Gramene" id="TVU20894">
    <property type="protein sequence ID" value="TVU20894"/>
    <property type="gene ID" value="EJB05_30495"/>
</dbReference>
<sequence length="253" mass="27284">MTSLGFGGGALACGGGVGGAARVWASPGTGTGSAGLRGFKAERSGAESRGHGKQEQRRRKGEEMDGGRAESTIFEPSAQYKWSGLIPGPTLQRDKALSSLIRLPVQAEKRHLTPMALLVSPAVSFLASPSRVISTASTVSYAAPRPQCKILTSLPSPLNVTATCASFAEKRPVLVHAAADGSAAEAEQPEEAKPVVKIEQMPLETKLKMIEEQRARMKPAKKLRQRRKRLVRKRNLRKKGRWPPSKMKKLKNV</sequence>
<feature type="region of interest" description="Disordered" evidence="1">
    <location>
        <begin position="22"/>
        <end position="71"/>
    </location>
</feature>
<dbReference type="GO" id="GO:0032544">
    <property type="term" value="P:plastid translation"/>
    <property type="evidence" value="ECO:0007669"/>
    <property type="project" value="TreeGrafter"/>
</dbReference>
<reference evidence="2 3" key="1">
    <citation type="journal article" date="2019" name="Sci. Rep.">
        <title>A high-quality genome of Eragrostis curvula grass provides insights into Poaceae evolution and supports new strategies to enhance forage quality.</title>
        <authorList>
            <person name="Carballo J."/>
            <person name="Santos B.A.C.M."/>
            <person name="Zappacosta D."/>
            <person name="Garbus I."/>
            <person name="Selva J.P."/>
            <person name="Gallo C.A."/>
            <person name="Diaz A."/>
            <person name="Albertini E."/>
            <person name="Caccamo M."/>
            <person name="Echenique V."/>
        </authorList>
    </citation>
    <scope>NUCLEOTIDE SEQUENCE [LARGE SCALE GENOMIC DNA]</scope>
    <source>
        <strain evidence="3">cv. Victoria</strain>
        <tissue evidence="2">Leaf</tissue>
    </source>
</reference>
<proteinExistence type="predicted"/>
<accession>A0A5J9UBP2</accession>
<evidence type="ECO:0000313" key="2">
    <source>
        <dbReference type="EMBL" id="TVU20894.1"/>
    </source>
</evidence>
<dbReference type="EMBL" id="RWGY01000026">
    <property type="protein sequence ID" value="TVU20894.1"/>
    <property type="molecule type" value="Genomic_DNA"/>
</dbReference>
<feature type="region of interest" description="Disordered" evidence="1">
    <location>
        <begin position="212"/>
        <end position="253"/>
    </location>
</feature>
<comment type="caution">
    <text evidence="2">The sequence shown here is derived from an EMBL/GenBank/DDBJ whole genome shotgun (WGS) entry which is preliminary data.</text>
</comment>
<organism evidence="2 3">
    <name type="scientific">Eragrostis curvula</name>
    <name type="common">weeping love grass</name>
    <dbReference type="NCBI Taxonomy" id="38414"/>
    <lineage>
        <taxon>Eukaryota</taxon>
        <taxon>Viridiplantae</taxon>
        <taxon>Streptophyta</taxon>
        <taxon>Embryophyta</taxon>
        <taxon>Tracheophyta</taxon>
        <taxon>Spermatophyta</taxon>
        <taxon>Magnoliopsida</taxon>
        <taxon>Liliopsida</taxon>
        <taxon>Poales</taxon>
        <taxon>Poaceae</taxon>
        <taxon>PACMAD clade</taxon>
        <taxon>Chloridoideae</taxon>
        <taxon>Eragrostideae</taxon>
        <taxon>Eragrostidinae</taxon>
        <taxon>Eragrostis</taxon>
    </lineage>
</organism>
<dbReference type="CDD" id="cd23709">
    <property type="entry name" value="Psrp5_CTD"/>
    <property type="match status" value="1"/>
</dbReference>
<feature type="compositionally biased region" description="Basic residues" evidence="1">
    <location>
        <begin position="216"/>
        <end position="253"/>
    </location>
</feature>
<evidence type="ECO:0008006" key="4">
    <source>
        <dbReference type="Google" id="ProtNLM"/>
    </source>
</evidence>